<dbReference type="Pfam" id="PF00004">
    <property type="entry name" value="AAA"/>
    <property type="match status" value="1"/>
</dbReference>
<dbReference type="Proteomes" id="UP000018144">
    <property type="component" value="Unassembled WGS sequence"/>
</dbReference>
<evidence type="ECO:0000259" key="2">
    <source>
        <dbReference type="SMART" id="SM00382"/>
    </source>
</evidence>
<feature type="compositionally biased region" description="Low complexity" evidence="1">
    <location>
        <begin position="41"/>
        <end position="50"/>
    </location>
</feature>
<dbReference type="STRING" id="1076935.U4L0A9"/>
<dbReference type="eggNOG" id="KOG0732">
    <property type="taxonomic scope" value="Eukaryota"/>
</dbReference>
<protein>
    <submittedName>
        <fullName evidence="3">Similar to Tat-binding homolog 7 acc. no. P54816</fullName>
    </submittedName>
</protein>
<evidence type="ECO:0000256" key="1">
    <source>
        <dbReference type="SAM" id="MobiDB-lite"/>
    </source>
</evidence>
<proteinExistence type="predicted"/>
<dbReference type="OrthoDB" id="10042665at2759"/>
<feature type="region of interest" description="Disordered" evidence="1">
    <location>
        <begin position="74"/>
        <end position="93"/>
    </location>
</feature>
<keyword evidence="4" id="KW-1185">Reference proteome</keyword>
<evidence type="ECO:0000313" key="4">
    <source>
        <dbReference type="Proteomes" id="UP000018144"/>
    </source>
</evidence>
<accession>U4L0A9</accession>
<dbReference type="GO" id="GO:0005524">
    <property type="term" value="F:ATP binding"/>
    <property type="evidence" value="ECO:0007669"/>
    <property type="project" value="InterPro"/>
</dbReference>
<dbReference type="GO" id="GO:0016887">
    <property type="term" value="F:ATP hydrolysis activity"/>
    <property type="evidence" value="ECO:0007669"/>
    <property type="project" value="InterPro"/>
</dbReference>
<sequence>MYHSHDYRRGGRPRGNPYRHRRPPPRRSTSPLLYAPHPSDTPDSSDSSAADTKRTLPTILSISDYTPLLKHLEQRHPPSSQYPIISEPLSAPPPRDTNDRFRHFILCSIRRFNNRDEYIGTMLQVKSPVLKKLLKEVVGNKYPGTSFETGEIQIESPYRSLWHYLPELRDAVAQLPEEGGERGHGDYFLSFLDSEFEETEKKVVNLLEQGLITYELLWTLFKPGEMAYTPANDTYPARCWRFMEGSYQHGQQPMYKLQNDYVTYDGTDFGVSQQNAGIAPFSGARKIVQLPIFPLSWHPQEEAVRKKLVARGRRFEELRGRQYCHYNGIALGEFDCSIGRAKKYAVNGPIMVDCEIFGRMCPNRANVVGKKLKHLDAAKAAEEAAGKAGNKESAQGDEYDYSYDDGYLSDASLLDDYPSELLESAEDTPDWKRPEDPRSYRPLTDDELLIADSVVHGFSFTQKTWVQFLIDLVNPPVWNDLAFSQLVLPVAQKTLVKALVESHVKGQRRFDDFISGKGRGLVAILHGPPGVGKTLTAESVAHAARRPLYCVSSGELGTEAGELERNLTRILDMASSWKAVVLLDEADVFLEKRSEHDLQRNALVSIFLRLLEYYEGILFLTTNRVATFDEAFQSRIHVALRYSNLDKEARRKVWENFKEKVEGMELSDQELERLAGYEINGREIKNAIGTAKTLADAEGGRLTVERLEMVLGIQMEFEREIKEGKS</sequence>
<dbReference type="InterPro" id="IPR054289">
    <property type="entry name" value="DUF7025"/>
</dbReference>
<dbReference type="PANTHER" id="PTHR46411">
    <property type="entry name" value="FAMILY ATPASE, PUTATIVE-RELATED"/>
    <property type="match status" value="1"/>
</dbReference>
<dbReference type="OMA" id="LHRNAMV"/>
<feature type="region of interest" description="Disordered" evidence="1">
    <location>
        <begin position="1"/>
        <end position="52"/>
    </location>
</feature>
<dbReference type="EMBL" id="HF935410">
    <property type="protein sequence ID" value="CCX08402.1"/>
    <property type="molecule type" value="Genomic_DNA"/>
</dbReference>
<dbReference type="Pfam" id="PF22942">
    <property type="entry name" value="DUF7025"/>
    <property type="match status" value="1"/>
</dbReference>
<dbReference type="Gene3D" id="3.40.50.300">
    <property type="entry name" value="P-loop containing nucleotide triphosphate hydrolases"/>
    <property type="match status" value="1"/>
</dbReference>
<dbReference type="SUPFAM" id="SSF52540">
    <property type="entry name" value="P-loop containing nucleoside triphosphate hydrolases"/>
    <property type="match status" value="1"/>
</dbReference>
<dbReference type="InterPro" id="IPR027417">
    <property type="entry name" value="P-loop_NTPase"/>
</dbReference>
<dbReference type="InterPro" id="IPR003959">
    <property type="entry name" value="ATPase_AAA_core"/>
</dbReference>
<gene>
    <name evidence="3" type="ORF">PCON_07995</name>
</gene>
<dbReference type="CDD" id="cd19481">
    <property type="entry name" value="RecA-like_protease"/>
    <property type="match status" value="1"/>
</dbReference>
<evidence type="ECO:0000313" key="3">
    <source>
        <dbReference type="EMBL" id="CCX08402.1"/>
    </source>
</evidence>
<dbReference type="AlphaFoldDB" id="U4L0A9"/>
<reference evidence="3 4" key="1">
    <citation type="journal article" date="2013" name="PLoS Genet.">
        <title>The genome and development-dependent transcriptomes of Pyronema confluens: a window into fungal evolution.</title>
        <authorList>
            <person name="Traeger S."/>
            <person name="Altegoer F."/>
            <person name="Freitag M."/>
            <person name="Gabaldon T."/>
            <person name="Kempken F."/>
            <person name="Kumar A."/>
            <person name="Marcet-Houben M."/>
            <person name="Poggeler S."/>
            <person name="Stajich J.E."/>
            <person name="Nowrousian M."/>
        </authorList>
    </citation>
    <scope>NUCLEOTIDE SEQUENCE [LARGE SCALE GENOMIC DNA]</scope>
    <source>
        <strain evidence="4">CBS 100304</strain>
        <tissue evidence="3">Vegetative mycelium</tissue>
    </source>
</reference>
<dbReference type="SMART" id="SM00382">
    <property type="entry name" value="AAA"/>
    <property type="match status" value="1"/>
</dbReference>
<dbReference type="PANTHER" id="PTHR46411:SF3">
    <property type="entry name" value="AAA+ ATPASE DOMAIN-CONTAINING PROTEIN"/>
    <property type="match status" value="1"/>
</dbReference>
<dbReference type="InterPro" id="IPR003593">
    <property type="entry name" value="AAA+_ATPase"/>
</dbReference>
<feature type="domain" description="AAA+ ATPase" evidence="2">
    <location>
        <begin position="519"/>
        <end position="646"/>
    </location>
</feature>
<organism evidence="3 4">
    <name type="scientific">Pyronema omphalodes (strain CBS 100304)</name>
    <name type="common">Pyronema confluens</name>
    <dbReference type="NCBI Taxonomy" id="1076935"/>
    <lineage>
        <taxon>Eukaryota</taxon>
        <taxon>Fungi</taxon>
        <taxon>Dikarya</taxon>
        <taxon>Ascomycota</taxon>
        <taxon>Pezizomycotina</taxon>
        <taxon>Pezizomycetes</taxon>
        <taxon>Pezizales</taxon>
        <taxon>Pyronemataceae</taxon>
        <taxon>Pyronema</taxon>
    </lineage>
</organism>
<name>U4L0A9_PYROM</name>